<evidence type="ECO:0000256" key="3">
    <source>
        <dbReference type="ARBA" id="ARBA00022771"/>
    </source>
</evidence>
<keyword evidence="7" id="KW-0539">Nucleus</keyword>
<feature type="domain" description="C2H2-type" evidence="10">
    <location>
        <begin position="36"/>
        <end position="63"/>
    </location>
</feature>
<evidence type="ECO:0000259" key="10">
    <source>
        <dbReference type="PROSITE" id="PS50157"/>
    </source>
</evidence>
<keyword evidence="2" id="KW-0479">Metal-binding</keyword>
<reference evidence="11" key="1">
    <citation type="submission" date="2022-08" db="EMBL/GenBank/DDBJ databases">
        <authorList>
            <person name="Gutierrez-Valencia J."/>
        </authorList>
    </citation>
    <scope>NUCLEOTIDE SEQUENCE</scope>
</reference>
<dbReference type="PROSITE" id="PS00028">
    <property type="entry name" value="ZINC_FINGER_C2H2_1"/>
    <property type="match status" value="1"/>
</dbReference>
<dbReference type="Pfam" id="PF13912">
    <property type="entry name" value="zf-C2H2_6"/>
    <property type="match status" value="1"/>
</dbReference>
<evidence type="ECO:0000256" key="4">
    <source>
        <dbReference type="ARBA" id="ARBA00022833"/>
    </source>
</evidence>
<organism evidence="11 12">
    <name type="scientific">Linum tenue</name>
    <dbReference type="NCBI Taxonomy" id="586396"/>
    <lineage>
        <taxon>Eukaryota</taxon>
        <taxon>Viridiplantae</taxon>
        <taxon>Streptophyta</taxon>
        <taxon>Embryophyta</taxon>
        <taxon>Tracheophyta</taxon>
        <taxon>Spermatophyta</taxon>
        <taxon>Magnoliopsida</taxon>
        <taxon>eudicotyledons</taxon>
        <taxon>Gunneridae</taxon>
        <taxon>Pentapetalae</taxon>
        <taxon>rosids</taxon>
        <taxon>fabids</taxon>
        <taxon>Malpighiales</taxon>
        <taxon>Linaceae</taxon>
        <taxon>Linum</taxon>
    </lineage>
</organism>
<gene>
    <name evidence="11" type="ORF">LITE_LOCUS15393</name>
</gene>
<evidence type="ECO:0000256" key="9">
    <source>
        <dbReference type="SAM" id="MobiDB-lite"/>
    </source>
</evidence>
<keyword evidence="3 8" id="KW-0863">Zinc-finger</keyword>
<evidence type="ECO:0000256" key="8">
    <source>
        <dbReference type="PROSITE-ProRule" id="PRU00042"/>
    </source>
</evidence>
<dbReference type="InterPro" id="IPR036236">
    <property type="entry name" value="Znf_C2H2_sf"/>
</dbReference>
<dbReference type="Proteomes" id="UP001154282">
    <property type="component" value="Unassembled WGS sequence"/>
</dbReference>
<evidence type="ECO:0000256" key="7">
    <source>
        <dbReference type="ARBA" id="ARBA00023242"/>
    </source>
</evidence>
<keyword evidence="6" id="KW-0804">Transcription</keyword>
<accession>A0AAV0JQ37</accession>
<dbReference type="Gene3D" id="3.30.160.60">
    <property type="entry name" value="Classic Zinc Finger"/>
    <property type="match status" value="1"/>
</dbReference>
<dbReference type="InterPro" id="IPR013087">
    <property type="entry name" value="Znf_C2H2_type"/>
</dbReference>
<dbReference type="GO" id="GO:0008270">
    <property type="term" value="F:zinc ion binding"/>
    <property type="evidence" value="ECO:0007669"/>
    <property type="project" value="UniProtKB-KW"/>
</dbReference>
<dbReference type="PANTHER" id="PTHR45801:SF94">
    <property type="entry name" value="ZINC FINGER PROTEIN 10"/>
    <property type="match status" value="1"/>
</dbReference>
<evidence type="ECO:0000313" key="11">
    <source>
        <dbReference type="EMBL" id="CAI0412072.1"/>
    </source>
</evidence>
<dbReference type="GO" id="GO:0005634">
    <property type="term" value="C:nucleus"/>
    <property type="evidence" value="ECO:0007669"/>
    <property type="project" value="UniProtKB-SubCell"/>
</dbReference>
<feature type="region of interest" description="Disordered" evidence="9">
    <location>
        <begin position="59"/>
        <end position="106"/>
    </location>
</feature>
<keyword evidence="4" id="KW-0862">Zinc</keyword>
<keyword evidence="12" id="KW-1185">Reference proteome</keyword>
<evidence type="ECO:0000256" key="5">
    <source>
        <dbReference type="ARBA" id="ARBA00023015"/>
    </source>
</evidence>
<keyword evidence="5" id="KW-0805">Transcription regulation</keyword>
<dbReference type="PROSITE" id="PS50157">
    <property type="entry name" value="ZINC_FINGER_C2H2_2"/>
    <property type="match status" value="1"/>
</dbReference>
<comment type="caution">
    <text evidence="11">The sequence shown here is derived from an EMBL/GenBank/DDBJ whole genome shotgun (WGS) entry which is preliminary data.</text>
</comment>
<evidence type="ECO:0000313" key="12">
    <source>
        <dbReference type="Proteomes" id="UP001154282"/>
    </source>
</evidence>
<feature type="compositionally biased region" description="Low complexity" evidence="9">
    <location>
        <begin position="87"/>
        <end position="106"/>
    </location>
</feature>
<dbReference type="AlphaFoldDB" id="A0AAV0JQ37"/>
<evidence type="ECO:0000256" key="1">
    <source>
        <dbReference type="ARBA" id="ARBA00004123"/>
    </source>
</evidence>
<dbReference type="InterPro" id="IPR052426">
    <property type="entry name" value="Plant_dev_regulator"/>
</dbReference>
<dbReference type="SUPFAM" id="SSF57667">
    <property type="entry name" value="beta-beta-alpha zinc fingers"/>
    <property type="match status" value="1"/>
</dbReference>
<comment type="subcellular location">
    <subcellularLocation>
        <location evidence="1">Nucleus</location>
    </subcellularLocation>
</comment>
<sequence>MWMKRHRSSHFLAATATWEERAFAEDAGCIWPPRSYACSFCRREFRSAQALGGHMNVHRRDRARLKQQQCHDEEQEEEEQDHHPIPTAATTTTNSSPRVSSSSITTASNNNECAGWLDLGLMVNVVESSSLDEDVEAILAGGKRRKTAAATAGVTTLSLSMGAASEGIGFGRDLDLELRL</sequence>
<evidence type="ECO:0000256" key="6">
    <source>
        <dbReference type="ARBA" id="ARBA00023163"/>
    </source>
</evidence>
<evidence type="ECO:0000256" key="2">
    <source>
        <dbReference type="ARBA" id="ARBA00022723"/>
    </source>
</evidence>
<dbReference type="PANTHER" id="PTHR45801">
    <property type="entry name" value="OS07G0101800 PROTEIN"/>
    <property type="match status" value="1"/>
</dbReference>
<protein>
    <recommendedName>
        <fullName evidence="10">C2H2-type domain-containing protein</fullName>
    </recommendedName>
</protein>
<proteinExistence type="predicted"/>
<name>A0AAV0JQ37_9ROSI</name>
<dbReference type="EMBL" id="CAMGYJ010000005">
    <property type="protein sequence ID" value="CAI0412072.1"/>
    <property type="molecule type" value="Genomic_DNA"/>
</dbReference>